<accession>A0AAD9A597</accession>
<name>A0AAD9A597_9PEZI</name>
<sequence length="137" mass="14827">MSSEPRPITTCLKTIPKVELEEWALDRAKPRGRNISRGPDEVHIDGNGSDSRLQPCGLSLILRGSPEVAPTGKAPPPAREERPLNFPVSGNDSSDDSSNNDDAFYEASWDGDAMMAGNPIDRLSPADDDASKRRQLG</sequence>
<feature type="region of interest" description="Disordered" evidence="1">
    <location>
        <begin position="24"/>
        <end position="137"/>
    </location>
</feature>
<keyword evidence="3" id="KW-1185">Reference proteome</keyword>
<dbReference type="Proteomes" id="UP001243330">
    <property type="component" value="Unassembled WGS sequence"/>
</dbReference>
<evidence type="ECO:0000256" key="1">
    <source>
        <dbReference type="SAM" id="MobiDB-lite"/>
    </source>
</evidence>
<dbReference type="EMBL" id="JAQOWY010000487">
    <property type="protein sequence ID" value="KAK1841359.1"/>
    <property type="molecule type" value="Genomic_DNA"/>
</dbReference>
<protein>
    <submittedName>
        <fullName evidence="2">Uncharacterized protein</fullName>
    </submittedName>
</protein>
<evidence type="ECO:0000313" key="2">
    <source>
        <dbReference type="EMBL" id="KAK1841359.1"/>
    </source>
</evidence>
<reference evidence="2" key="1">
    <citation type="submission" date="2023-01" db="EMBL/GenBank/DDBJ databases">
        <title>Colletotrichum chrysophilum M932 genome sequence.</title>
        <authorList>
            <person name="Baroncelli R."/>
        </authorList>
    </citation>
    <scope>NUCLEOTIDE SEQUENCE</scope>
    <source>
        <strain evidence="2">M932</strain>
    </source>
</reference>
<comment type="caution">
    <text evidence="2">The sequence shown here is derived from an EMBL/GenBank/DDBJ whole genome shotgun (WGS) entry which is preliminary data.</text>
</comment>
<evidence type="ECO:0000313" key="3">
    <source>
        <dbReference type="Proteomes" id="UP001243330"/>
    </source>
</evidence>
<proteinExistence type="predicted"/>
<dbReference type="AlphaFoldDB" id="A0AAD9A597"/>
<gene>
    <name evidence="2" type="ORF">CCHR01_16025</name>
</gene>
<organism evidence="2 3">
    <name type="scientific">Colletotrichum chrysophilum</name>
    <dbReference type="NCBI Taxonomy" id="1836956"/>
    <lineage>
        <taxon>Eukaryota</taxon>
        <taxon>Fungi</taxon>
        <taxon>Dikarya</taxon>
        <taxon>Ascomycota</taxon>
        <taxon>Pezizomycotina</taxon>
        <taxon>Sordariomycetes</taxon>
        <taxon>Hypocreomycetidae</taxon>
        <taxon>Glomerellales</taxon>
        <taxon>Glomerellaceae</taxon>
        <taxon>Colletotrichum</taxon>
        <taxon>Colletotrichum gloeosporioides species complex</taxon>
    </lineage>
</organism>